<keyword evidence="1" id="KW-0472">Membrane</keyword>
<keyword evidence="4" id="KW-1185">Reference proteome</keyword>
<keyword evidence="1" id="KW-0812">Transmembrane</keyword>
<name>A0A515EUY4_9BURK</name>
<organism evidence="3 4">
    <name type="scientific">Rhodoferax aquaticus</name>
    <dbReference type="NCBI Taxonomy" id="2527691"/>
    <lineage>
        <taxon>Bacteria</taxon>
        <taxon>Pseudomonadati</taxon>
        <taxon>Pseudomonadota</taxon>
        <taxon>Betaproteobacteria</taxon>
        <taxon>Burkholderiales</taxon>
        <taxon>Comamonadaceae</taxon>
        <taxon>Rhodoferax</taxon>
    </lineage>
</organism>
<dbReference type="RefSeq" id="WP_142813927.1">
    <property type="nucleotide sequence ID" value="NZ_CP036282.1"/>
</dbReference>
<evidence type="ECO:0000313" key="3">
    <source>
        <dbReference type="EMBL" id="QDL56492.1"/>
    </source>
</evidence>
<proteinExistence type="predicted"/>
<feature type="chain" id="PRO_5021849390" evidence="2">
    <location>
        <begin position="23"/>
        <end position="124"/>
    </location>
</feature>
<accession>A0A515EUY4</accession>
<feature type="transmembrane region" description="Helical" evidence="1">
    <location>
        <begin position="32"/>
        <end position="51"/>
    </location>
</feature>
<dbReference type="EMBL" id="CP036282">
    <property type="protein sequence ID" value="QDL56492.1"/>
    <property type="molecule type" value="Genomic_DNA"/>
</dbReference>
<evidence type="ECO:0000313" key="4">
    <source>
        <dbReference type="Proteomes" id="UP000317365"/>
    </source>
</evidence>
<reference evidence="4" key="1">
    <citation type="submission" date="2019-02" db="EMBL/GenBank/DDBJ databases">
        <title>Complete genome sequence of Rhodoferax sp. Gr-4.</title>
        <authorList>
            <person name="Jin L."/>
        </authorList>
    </citation>
    <scope>NUCLEOTIDE SEQUENCE [LARGE SCALE GENOMIC DNA]</scope>
    <source>
        <strain evidence="4">Gr-4</strain>
    </source>
</reference>
<dbReference type="KEGG" id="rhg:EXZ61_21325"/>
<evidence type="ECO:0000256" key="2">
    <source>
        <dbReference type="SAM" id="SignalP"/>
    </source>
</evidence>
<gene>
    <name evidence="3" type="ORF">EXZ61_21325</name>
</gene>
<feature type="signal peptide" evidence="2">
    <location>
        <begin position="1"/>
        <end position="22"/>
    </location>
</feature>
<feature type="transmembrane region" description="Helical" evidence="1">
    <location>
        <begin position="63"/>
        <end position="81"/>
    </location>
</feature>
<protein>
    <submittedName>
        <fullName evidence="3">Uncharacterized protein</fullName>
    </submittedName>
</protein>
<dbReference type="Proteomes" id="UP000317365">
    <property type="component" value="Chromosome"/>
</dbReference>
<reference evidence="4" key="2">
    <citation type="journal article" date="2020" name="Int. J. Syst. Evol. Microbiol.">
        <title>Genomic insights into a novel species Rhodoferax aquaticus sp. nov., isolated from freshwater.</title>
        <authorList>
            <person name="Li T."/>
            <person name="Zhuo Y."/>
            <person name="Jin C.Z."/>
            <person name="Wu X."/>
            <person name="Ko S.R."/>
            <person name="Jin F.J."/>
            <person name="Ahn C.Y."/>
            <person name="Oh H.M."/>
            <person name="Lee H.G."/>
            <person name="Jin L."/>
        </authorList>
    </citation>
    <scope>NUCLEOTIDE SEQUENCE [LARGE SCALE GENOMIC DNA]</scope>
    <source>
        <strain evidence="4">Gr-4</strain>
    </source>
</reference>
<keyword evidence="2" id="KW-0732">Signal</keyword>
<dbReference type="AlphaFoldDB" id="A0A515EUY4"/>
<feature type="transmembrane region" description="Helical" evidence="1">
    <location>
        <begin position="87"/>
        <end position="108"/>
    </location>
</feature>
<sequence length="124" mass="13312">MAKLPIRILGCLSALLPVCAWASTVAGTTTLYWGLPGLLLANGLALWLRTMRPTRLRQTTIKLVYYPALFVAALVALDAVASAVSRGWYGLLVGALYFALFAGLLYLLRQLLSAELVTDASSTP</sequence>
<evidence type="ECO:0000256" key="1">
    <source>
        <dbReference type="SAM" id="Phobius"/>
    </source>
</evidence>
<keyword evidence="1" id="KW-1133">Transmembrane helix</keyword>